<keyword evidence="1" id="KW-0175">Coiled coil</keyword>
<dbReference type="AlphaFoldDB" id="A0A7J3SL86"/>
<reference evidence="2" key="1">
    <citation type="journal article" date="2020" name="mSystems">
        <title>Genome- and Community-Level Interaction Insights into Carbon Utilization and Element Cycling Functions of Hydrothermarchaeota in Hydrothermal Sediment.</title>
        <authorList>
            <person name="Zhou Z."/>
            <person name="Liu Y."/>
            <person name="Xu W."/>
            <person name="Pan J."/>
            <person name="Luo Z.H."/>
            <person name="Li M."/>
        </authorList>
    </citation>
    <scope>NUCLEOTIDE SEQUENCE [LARGE SCALE GENOMIC DNA]</scope>
    <source>
        <strain evidence="2">SpSt-885</strain>
    </source>
</reference>
<gene>
    <name evidence="2" type="ORF">ENW83_03965</name>
</gene>
<evidence type="ECO:0000256" key="1">
    <source>
        <dbReference type="SAM" id="Coils"/>
    </source>
</evidence>
<comment type="caution">
    <text evidence="2">The sequence shown here is derived from an EMBL/GenBank/DDBJ whole genome shotgun (WGS) entry which is preliminary data.</text>
</comment>
<dbReference type="EMBL" id="DTLS01000112">
    <property type="protein sequence ID" value="HGZ60344.1"/>
    <property type="molecule type" value="Genomic_DNA"/>
</dbReference>
<feature type="coiled-coil region" evidence="1">
    <location>
        <begin position="175"/>
        <end position="202"/>
    </location>
</feature>
<sequence>MFRVIRPKKKILDPSMFKDGKLLPRLKRKIISEAQAYAKELGLKPEDIVGLYIIGSSAGYNWYFDADIDVNVLVNWDKPPTLKGPTVYKAHYDSKIVEKPVTYYFTSDMGSPVNIYDVLKGEYIVGPIGLQEKLDEETLLTIKKFLEKIEICAGELRLDIYEYKDAKREYEEALLYGDKEDIEKYEEELKRAQAEVEKDILTLKLLFKQIATYRAMVGEELTRSLSNAVYKGVEYSSFKTMIKNISEFYKSFRKGEMSFEELIEKIESEL</sequence>
<name>A0A7J3SL86_9CREN</name>
<proteinExistence type="predicted"/>
<protein>
    <submittedName>
        <fullName evidence="2">Uncharacterized protein</fullName>
    </submittedName>
</protein>
<organism evidence="2">
    <name type="scientific">Fervidicoccus fontis</name>
    <dbReference type="NCBI Taxonomy" id="683846"/>
    <lineage>
        <taxon>Archaea</taxon>
        <taxon>Thermoproteota</taxon>
        <taxon>Thermoprotei</taxon>
        <taxon>Fervidicoccales</taxon>
        <taxon>Fervidicoccaceae</taxon>
        <taxon>Fervidicoccus</taxon>
    </lineage>
</organism>
<evidence type="ECO:0000313" key="2">
    <source>
        <dbReference type="EMBL" id="HGZ60344.1"/>
    </source>
</evidence>
<accession>A0A7J3SL86</accession>